<feature type="domain" description="Fibronectin type III-like" evidence="16">
    <location>
        <begin position="739"/>
        <end position="805"/>
    </location>
</feature>
<dbReference type="GO" id="GO:0008422">
    <property type="term" value="F:beta-glucosidase activity"/>
    <property type="evidence" value="ECO:0007669"/>
    <property type="project" value="UniProtKB-EC"/>
</dbReference>
<gene>
    <name evidence="17" type="ORF">RAG0_03802</name>
</gene>
<evidence type="ECO:0000256" key="2">
    <source>
        <dbReference type="ARBA" id="ARBA00004613"/>
    </source>
</evidence>
<dbReference type="PROSITE" id="PS00775">
    <property type="entry name" value="GLYCOSYL_HYDROL_F3"/>
    <property type="match status" value="1"/>
</dbReference>
<accession>A0A1E1K685</accession>
<keyword evidence="6" id="KW-0964">Secreted</keyword>
<evidence type="ECO:0000313" key="18">
    <source>
        <dbReference type="Proteomes" id="UP000178912"/>
    </source>
</evidence>
<dbReference type="SUPFAM" id="SSF52279">
    <property type="entry name" value="Beta-D-glucan exohydrolase, C-terminal domain"/>
    <property type="match status" value="1"/>
</dbReference>
<evidence type="ECO:0000256" key="4">
    <source>
        <dbReference type="ARBA" id="ARBA00005336"/>
    </source>
</evidence>
<dbReference type="InterPro" id="IPR017853">
    <property type="entry name" value="GH"/>
</dbReference>
<dbReference type="Gene3D" id="3.40.50.1700">
    <property type="entry name" value="Glycoside hydrolase family 3 C-terminal domain"/>
    <property type="match status" value="1"/>
</dbReference>
<reference evidence="18" key="1">
    <citation type="submission" date="2016-03" db="EMBL/GenBank/DDBJ databases">
        <authorList>
            <person name="Guldener U."/>
        </authorList>
    </citation>
    <scope>NUCLEOTIDE SEQUENCE [LARGE SCALE GENOMIC DNA]</scope>
    <source>
        <strain evidence="18">04CH-RAC-A.6.1</strain>
    </source>
</reference>
<feature type="chain" id="PRO_5009445604" description="beta-glucosidase" evidence="15">
    <location>
        <begin position="25"/>
        <end position="818"/>
    </location>
</feature>
<evidence type="ECO:0000256" key="8">
    <source>
        <dbReference type="ARBA" id="ARBA00022801"/>
    </source>
</evidence>
<dbReference type="EC" id="3.2.1.21" evidence="5 14"/>
<dbReference type="EMBL" id="FJUX01000016">
    <property type="protein sequence ID" value="CZS93608.1"/>
    <property type="molecule type" value="Genomic_DNA"/>
</dbReference>
<dbReference type="Pfam" id="PF00933">
    <property type="entry name" value="Glyco_hydro_3"/>
    <property type="match status" value="2"/>
</dbReference>
<comment type="pathway">
    <text evidence="3 14">Glycan metabolism; cellulose degradation.</text>
</comment>
<dbReference type="InterPro" id="IPR026891">
    <property type="entry name" value="Fn3-like"/>
</dbReference>
<dbReference type="UniPathway" id="UPA00696"/>
<evidence type="ECO:0000313" key="17">
    <source>
        <dbReference type="EMBL" id="CZS93608.1"/>
    </source>
</evidence>
<comment type="catalytic activity">
    <reaction evidence="1 14">
        <text>Hydrolysis of terminal, non-reducing beta-D-glucosyl residues with release of beta-D-glucose.</text>
        <dbReference type="EC" id="3.2.1.21"/>
    </reaction>
</comment>
<dbReference type="FunFam" id="2.60.40.10:FF:000757">
    <property type="entry name" value="Beta-glucosidase G"/>
    <property type="match status" value="1"/>
</dbReference>
<dbReference type="FunFam" id="3.20.20.300:FF:000002">
    <property type="entry name" value="Probable beta-glucosidase"/>
    <property type="match status" value="1"/>
</dbReference>
<evidence type="ECO:0000256" key="14">
    <source>
        <dbReference type="RuleBase" id="RU361161"/>
    </source>
</evidence>
<dbReference type="OrthoDB" id="416222at2759"/>
<dbReference type="Gene3D" id="3.20.20.300">
    <property type="entry name" value="Glycoside hydrolase, family 3, N-terminal domain"/>
    <property type="match status" value="1"/>
</dbReference>
<dbReference type="PRINTS" id="PR00133">
    <property type="entry name" value="GLHYDRLASE3"/>
</dbReference>
<dbReference type="GO" id="GO:0005576">
    <property type="term" value="C:extracellular region"/>
    <property type="evidence" value="ECO:0007669"/>
    <property type="project" value="UniProtKB-SubCell"/>
</dbReference>
<keyword evidence="10" id="KW-0325">Glycoprotein</keyword>
<evidence type="ECO:0000256" key="6">
    <source>
        <dbReference type="ARBA" id="ARBA00022525"/>
    </source>
</evidence>
<keyword evidence="9" id="KW-0136">Cellulose degradation</keyword>
<dbReference type="Pfam" id="PF01915">
    <property type="entry name" value="Glyco_hydro_3_C"/>
    <property type="match status" value="1"/>
</dbReference>
<dbReference type="PANTHER" id="PTHR42715">
    <property type="entry name" value="BETA-GLUCOSIDASE"/>
    <property type="match status" value="1"/>
</dbReference>
<sequence length="818" mass="87663">MAVLASFWAKASFSLAVLATTAQGQNITSDSHFYGQSPPVYPSPGMPGTLSWQTAHAKAVALVLRMTIEERANLTVGFGTQGTLCAGVTGAVPRIGLKGLCLADAGQGLRNTDHVNAYPAGISVGASWNRALTHQRGSHMAAEFKKKGVNVLLGPVVGGMGRVARGGRNWEAFSNDPYLCGKLGYDTISGIQSAGVVASVKHYIVNEQEDHRNPLIGGDATGGGAVGGVATSGGTADVGNPNNFTVESLSSNVDDKTMHELYLWPFAEAVHAGVGSVMCSYQRINNSYACHNSKAQNGLLKGELGFEGFIVTDWRALHTGVAAIEGGLDMAMPDGSIYWGASGENVVKMVQNGSVEESRVTDMATRIVASWYQMGQDTTYPEIGLPANYVSPHKSVYARDPSSQPIVFQGAVEGHVLVKNVNKTLPLKKPRIVSVFGYDSMTPPVTSLVAAGSRFILGFMSNLNWDWLRSIRYPFEAPGQIAPNGTLIVGGGSGGTSPPYISAPWDALTERAYKDGTQIYGDALSTNPNVHYNSDACLVFINAFATEGADRPGLHDDYSDSIILNVASKCSNTIVVIHNAGVRLVDQWIDHPNITALIFAHLPGQDSGRALVSLLYGDESPSGKLPYTVAKNESDYNVDVKHPEGEFYRFPQDDFTEGVYIDYRDFDKKNITPRYEFGFGLTYTTFSFSALTTSLVFGANTSYNAPDSPIVEGGQQSLWDTIATVSAVITNTGDVIAKEVAQLYIHIPGGPVKQLRGFEKVEIAPGKSARVKFALQRRDLSEWSVVEQAWVLQGGSYEVWVGSSSRDLPLAGELTVDN</sequence>
<evidence type="ECO:0000256" key="5">
    <source>
        <dbReference type="ARBA" id="ARBA00012744"/>
    </source>
</evidence>
<keyword evidence="13 14" id="KW-0624">Polysaccharide degradation</keyword>
<dbReference type="InterPro" id="IPR036881">
    <property type="entry name" value="Glyco_hydro_3_C_sf"/>
</dbReference>
<keyword evidence="11 14" id="KW-0119">Carbohydrate metabolism</keyword>
<evidence type="ECO:0000256" key="9">
    <source>
        <dbReference type="ARBA" id="ARBA00023001"/>
    </source>
</evidence>
<evidence type="ECO:0000259" key="16">
    <source>
        <dbReference type="SMART" id="SM01217"/>
    </source>
</evidence>
<dbReference type="InterPro" id="IPR002772">
    <property type="entry name" value="Glyco_hydro_3_C"/>
</dbReference>
<evidence type="ECO:0000256" key="12">
    <source>
        <dbReference type="ARBA" id="ARBA00023295"/>
    </source>
</evidence>
<evidence type="ECO:0000256" key="7">
    <source>
        <dbReference type="ARBA" id="ARBA00022729"/>
    </source>
</evidence>
<dbReference type="Proteomes" id="UP000178912">
    <property type="component" value="Unassembled WGS sequence"/>
</dbReference>
<comment type="similarity">
    <text evidence="4 14">Belongs to the glycosyl hydrolase 3 family.</text>
</comment>
<dbReference type="InterPro" id="IPR001764">
    <property type="entry name" value="Glyco_hydro_3_N"/>
</dbReference>
<keyword evidence="8 14" id="KW-0378">Hydrolase</keyword>
<evidence type="ECO:0000256" key="1">
    <source>
        <dbReference type="ARBA" id="ARBA00000448"/>
    </source>
</evidence>
<dbReference type="Pfam" id="PF14310">
    <property type="entry name" value="Fn3-like"/>
    <property type="match status" value="1"/>
</dbReference>
<protein>
    <recommendedName>
        <fullName evidence="5 14">beta-glucosidase</fullName>
        <ecNumber evidence="5 14">3.2.1.21</ecNumber>
    </recommendedName>
</protein>
<evidence type="ECO:0000256" key="11">
    <source>
        <dbReference type="ARBA" id="ARBA00023277"/>
    </source>
</evidence>
<dbReference type="GO" id="GO:0030245">
    <property type="term" value="P:cellulose catabolic process"/>
    <property type="evidence" value="ECO:0007669"/>
    <property type="project" value="UniProtKB-UniPathway"/>
</dbReference>
<comment type="subcellular location">
    <subcellularLocation>
        <location evidence="2">Secreted</location>
    </subcellularLocation>
</comment>
<evidence type="ECO:0000256" key="13">
    <source>
        <dbReference type="ARBA" id="ARBA00023326"/>
    </source>
</evidence>
<name>A0A1E1K685_9HELO</name>
<keyword evidence="18" id="KW-1185">Reference proteome</keyword>
<evidence type="ECO:0000256" key="15">
    <source>
        <dbReference type="SAM" id="SignalP"/>
    </source>
</evidence>
<keyword evidence="7 15" id="KW-0732">Signal</keyword>
<feature type="signal peptide" evidence="15">
    <location>
        <begin position="1"/>
        <end position="24"/>
    </location>
</feature>
<dbReference type="InterPro" id="IPR013783">
    <property type="entry name" value="Ig-like_fold"/>
</dbReference>
<organism evidence="17 18">
    <name type="scientific">Rhynchosporium agropyri</name>
    <dbReference type="NCBI Taxonomy" id="914238"/>
    <lineage>
        <taxon>Eukaryota</taxon>
        <taxon>Fungi</taxon>
        <taxon>Dikarya</taxon>
        <taxon>Ascomycota</taxon>
        <taxon>Pezizomycotina</taxon>
        <taxon>Leotiomycetes</taxon>
        <taxon>Helotiales</taxon>
        <taxon>Ploettnerulaceae</taxon>
        <taxon>Rhynchosporium</taxon>
    </lineage>
</organism>
<dbReference type="InterPro" id="IPR036962">
    <property type="entry name" value="Glyco_hydro_3_N_sf"/>
</dbReference>
<dbReference type="AlphaFoldDB" id="A0A1E1K685"/>
<proteinExistence type="inferred from homology"/>
<dbReference type="PANTHER" id="PTHR42715:SF5">
    <property type="entry name" value="BETA-GLUCOSIDASE M-RELATED"/>
    <property type="match status" value="1"/>
</dbReference>
<dbReference type="InterPro" id="IPR019800">
    <property type="entry name" value="Glyco_hydro_3_AS"/>
</dbReference>
<dbReference type="InterPro" id="IPR050288">
    <property type="entry name" value="Cellulose_deg_GH3"/>
</dbReference>
<dbReference type="Gene3D" id="2.60.40.10">
    <property type="entry name" value="Immunoglobulins"/>
    <property type="match status" value="1"/>
</dbReference>
<evidence type="ECO:0000256" key="3">
    <source>
        <dbReference type="ARBA" id="ARBA00004987"/>
    </source>
</evidence>
<dbReference type="SUPFAM" id="SSF51445">
    <property type="entry name" value="(Trans)glycosidases"/>
    <property type="match status" value="1"/>
</dbReference>
<keyword evidence="12 14" id="KW-0326">Glycosidase</keyword>
<evidence type="ECO:0000256" key="10">
    <source>
        <dbReference type="ARBA" id="ARBA00023180"/>
    </source>
</evidence>
<dbReference type="SMART" id="SM01217">
    <property type="entry name" value="Fn3_like"/>
    <property type="match status" value="1"/>
</dbReference>